<feature type="transmembrane region" description="Helical" evidence="2">
    <location>
        <begin position="231"/>
        <end position="253"/>
    </location>
</feature>
<dbReference type="OrthoDB" id="3800555at2759"/>
<dbReference type="AlphaFoldDB" id="A0A7C8M2C7"/>
<proteinExistence type="predicted"/>
<dbReference type="Proteomes" id="UP000481861">
    <property type="component" value="Unassembled WGS sequence"/>
</dbReference>
<accession>A0A7C8M2C7</accession>
<name>A0A7C8M2C7_9PLEO</name>
<gene>
    <name evidence="3" type="ORF">BDV95DRAFT_611970</name>
</gene>
<organism evidence="3 4">
    <name type="scientific">Massariosphaeria phaeospora</name>
    <dbReference type="NCBI Taxonomy" id="100035"/>
    <lineage>
        <taxon>Eukaryota</taxon>
        <taxon>Fungi</taxon>
        <taxon>Dikarya</taxon>
        <taxon>Ascomycota</taxon>
        <taxon>Pezizomycotina</taxon>
        <taxon>Dothideomycetes</taxon>
        <taxon>Pleosporomycetidae</taxon>
        <taxon>Pleosporales</taxon>
        <taxon>Pleosporales incertae sedis</taxon>
        <taxon>Massariosphaeria</taxon>
    </lineage>
</organism>
<dbReference type="EMBL" id="JAADJZ010000029">
    <property type="protein sequence ID" value="KAF2866098.1"/>
    <property type="molecule type" value="Genomic_DNA"/>
</dbReference>
<sequence length="267" mass="29518">MTDSRRASKQPVRQDLEAPPRDEARLANAVNTVHHGDTVLPLAPQHNRHEAAIAGPSRTGVTDWAPTGQAAEVDNTQDSPLASRSRAVPDDSWIPKVHAFLADTPQTAQSQTQSTSTSSSTQRRLNPKIVEARRERAPFLRTDSMREPAVVREAPPSDPNAPPPMYSLRFSHKHPRGKLYDPEEALSERAALEVERMQKAQGTDKPQGGIEALKAKNKAWRSTRCGRITKATVMILVACGFVALILLFCFVGFNSLHPTKKKYYTED</sequence>
<evidence type="ECO:0000256" key="2">
    <source>
        <dbReference type="SAM" id="Phobius"/>
    </source>
</evidence>
<keyword evidence="2" id="KW-0472">Membrane</keyword>
<protein>
    <submittedName>
        <fullName evidence="3">Uncharacterized protein</fullName>
    </submittedName>
</protein>
<keyword evidence="2" id="KW-1133">Transmembrane helix</keyword>
<reference evidence="3 4" key="1">
    <citation type="submission" date="2020-01" db="EMBL/GenBank/DDBJ databases">
        <authorList>
            <consortium name="DOE Joint Genome Institute"/>
            <person name="Haridas S."/>
            <person name="Albert R."/>
            <person name="Binder M."/>
            <person name="Bloem J."/>
            <person name="Labutti K."/>
            <person name="Salamov A."/>
            <person name="Andreopoulos B."/>
            <person name="Baker S.E."/>
            <person name="Barry K."/>
            <person name="Bills G."/>
            <person name="Bluhm B.H."/>
            <person name="Cannon C."/>
            <person name="Castanera R."/>
            <person name="Culley D.E."/>
            <person name="Daum C."/>
            <person name="Ezra D."/>
            <person name="Gonzalez J.B."/>
            <person name="Henrissat B."/>
            <person name="Kuo A."/>
            <person name="Liang C."/>
            <person name="Lipzen A."/>
            <person name="Lutzoni F."/>
            <person name="Magnuson J."/>
            <person name="Mondo S."/>
            <person name="Nolan M."/>
            <person name="Ohm R."/>
            <person name="Pangilinan J."/>
            <person name="Park H.-J.H."/>
            <person name="Ramirez L."/>
            <person name="Alfaro M."/>
            <person name="Sun H."/>
            <person name="Tritt A."/>
            <person name="Yoshinaga Y."/>
            <person name="Zwiers L.-H.L."/>
            <person name="Turgeon B.G."/>
            <person name="Goodwin S.B."/>
            <person name="Spatafora J.W."/>
            <person name="Crous P.W."/>
            <person name="Grigoriev I.V."/>
        </authorList>
    </citation>
    <scope>NUCLEOTIDE SEQUENCE [LARGE SCALE GENOMIC DNA]</scope>
    <source>
        <strain evidence="3 4">CBS 611.86</strain>
    </source>
</reference>
<feature type="compositionally biased region" description="Low complexity" evidence="1">
    <location>
        <begin position="106"/>
        <end position="122"/>
    </location>
</feature>
<feature type="region of interest" description="Disordered" evidence="1">
    <location>
        <begin position="1"/>
        <end position="23"/>
    </location>
</feature>
<evidence type="ECO:0000313" key="3">
    <source>
        <dbReference type="EMBL" id="KAF2866098.1"/>
    </source>
</evidence>
<evidence type="ECO:0000313" key="4">
    <source>
        <dbReference type="Proteomes" id="UP000481861"/>
    </source>
</evidence>
<keyword evidence="4" id="KW-1185">Reference proteome</keyword>
<evidence type="ECO:0000256" key="1">
    <source>
        <dbReference type="SAM" id="MobiDB-lite"/>
    </source>
</evidence>
<comment type="caution">
    <text evidence="3">The sequence shown here is derived from an EMBL/GenBank/DDBJ whole genome shotgun (WGS) entry which is preliminary data.</text>
</comment>
<feature type="region of interest" description="Disordered" evidence="1">
    <location>
        <begin position="104"/>
        <end position="130"/>
    </location>
</feature>
<keyword evidence="2" id="KW-0812">Transmembrane</keyword>
<feature type="region of interest" description="Disordered" evidence="1">
    <location>
        <begin position="71"/>
        <end position="90"/>
    </location>
</feature>